<dbReference type="GO" id="GO:0005737">
    <property type="term" value="C:cytoplasm"/>
    <property type="evidence" value="ECO:0007669"/>
    <property type="project" value="TreeGrafter"/>
</dbReference>
<accession>A0A4E0R6D5</accession>
<feature type="compositionally biased region" description="Acidic residues" evidence="2">
    <location>
        <begin position="54"/>
        <end position="66"/>
    </location>
</feature>
<feature type="compositionally biased region" description="Basic and acidic residues" evidence="2">
    <location>
        <begin position="242"/>
        <end position="257"/>
    </location>
</feature>
<dbReference type="PANTHER" id="PTHR16284">
    <property type="entry name" value="PROTEIN CDV3 HOMOLOG"/>
    <property type="match status" value="1"/>
</dbReference>
<evidence type="ECO:0000313" key="4">
    <source>
        <dbReference type="Proteomes" id="UP000230066"/>
    </source>
</evidence>
<dbReference type="AlphaFoldDB" id="A0A4E0R6D5"/>
<evidence type="ECO:0000313" key="3">
    <source>
        <dbReference type="EMBL" id="THD21754.1"/>
    </source>
</evidence>
<name>A0A4E0R6D5_FASHE</name>
<sequence>MPLDDFFAKKEKKKSKKKQNPQELIEKLTKDVEKFKDQEGEASTDVAKPSVNLGDDEWEAIDEEKDIEVQNVRMGNLELAPVEDSTKSVSKEKGDREGNEEPEDNKKVWAAKAPEPKEEEVEEKPQSPSESEQPKKYVPVHLRQDFRSVLAPQKPDVSSATDFPSLDAAVSVETTVKIKLPETKPPNDDDDDVGWSQAGAPQRPRTQDTLPISVSSNPSVYVPPSRRTGSSFAPAPAPAGRFDSRQEHHSPRPRESMTNRLDGPVAGNRFDGFSARENTGLSLEGWCRGSTVVTPKTFNAGAAGGSLFPAKVPSPSRSLFTNTDYSTDNNAGWTRNVNVKTFKDSARDKQEFELVQTNRFAGLDGSS</sequence>
<dbReference type="InterPro" id="IPR026806">
    <property type="entry name" value="CDV3"/>
</dbReference>
<feature type="compositionally biased region" description="Basic residues" evidence="2">
    <location>
        <begin position="10"/>
        <end position="19"/>
    </location>
</feature>
<evidence type="ECO:0000256" key="1">
    <source>
        <dbReference type="ARBA" id="ARBA00006062"/>
    </source>
</evidence>
<evidence type="ECO:0000256" key="2">
    <source>
        <dbReference type="SAM" id="MobiDB-lite"/>
    </source>
</evidence>
<feature type="region of interest" description="Disordered" evidence="2">
    <location>
        <begin position="1"/>
        <end position="273"/>
    </location>
</feature>
<feature type="compositionally biased region" description="Basic and acidic residues" evidence="2">
    <location>
        <begin position="24"/>
        <end position="39"/>
    </location>
</feature>
<feature type="compositionally biased region" description="Low complexity" evidence="2">
    <location>
        <begin position="213"/>
        <end position="225"/>
    </location>
</feature>
<gene>
    <name evidence="3" type="ORF">D915_007206</name>
</gene>
<proteinExistence type="inferred from homology"/>
<feature type="compositionally biased region" description="Basic and acidic residues" evidence="2">
    <location>
        <begin position="84"/>
        <end position="107"/>
    </location>
</feature>
<dbReference type="Pfam" id="PF15359">
    <property type="entry name" value="CDV3"/>
    <property type="match status" value="1"/>
</dbReference>
<reference evidence="3" key="1">
    <citation type="submission" date="2019-03" db="EMBL/GenBank/DDBJ databases">
        <title>Improved annotation for the trematode Fasciola hepatica.</title>
        <authorList>
            <person name="Choi Y.-J."/>
            <person name="Martin J."/>
            <person name="Mitreva M."/>
        </authorList>
    </citation>
    <scope>NUCLEOTIDE SEQUENCE [LARGE SCALE GENOMIC DNA]</scope>
</reference>
<comment type="similarity">
    <text evidence="1">Belongs to the CDV3 family.</text>
</comment>
<dbReference type="PANTHER" id="PTHR16284:SF13">
    <property type="entry name" value="PROTEIN CDV3 HOMOLOG"/>
    <property type="match status" value="1"/>
</dbReference>
<comment type="caution">
    <text evidence="3">The sequence shown here is derived from an EMBL/GenBank/DDBJ whole genome shotgun (WGS) entry which is preliminary data.</text>
</comment>
<protein>
    <submittedName>
        <fullName evidence="3">Uncharacterized protein</fullName>
    </submittedName>
</protein>
<dbReference type="EMBL" id="JXXN02003282">
    <property type="protein sequence ID" value="THD21754.1"/>
    <property type="molecule type" value="Genomic_DNA"/>
</dbReference>
<organism evidence="3 4">
    <name type="scientific">Fasciola hepatica</name>
    <name type="common">Liver fluke</name>
    <dbReference type="NCBI Taxonomy" id="6192"/>
    <lineage>
        <taxon>Eukaryota</taxon>
        <taxon>Metazoa</taxon>
        <taxon>Spiralia</taxon>
        <taxon>Lophotrochozoa</taxon>
        <taxon>Platyhelminthes</taxon>
        <taxon>Trematoda</taxon>
        <taxon>Digenea</taxon>
        <taxon>Plagiorchiida</taxon>
        <taxon>Echinostomata</taxon>
        <taxon>Echinostomatoidea</taxon>
        <taxon>Fasciolidae</taxon>
        <taxon>Fasciola</taxon>
    </lineage>
</organism>
<keyword evidence="4" id="KW-1185">Reference proteome</keyword>
<dbReference type="Proteomes" id="UP000230066">
    <property type="component" value="Unassembled WGS sequence"/>
</dbReference>